<evidence type="ECO:0000256" key="1">
    <source>
        <dbReference type="SAM" id="Coils"/>
    </source>
</evidence>
<dbReference type="VEuPathDB" id="PiroplasmaDB:BBBOND_0207250"/>
<dbReference type="OMA" id="GISWMIC"/>
<evidence type="ECO:0000313" key="3">
    <source>
        <dbReference type="EMBL" id="CDR95568.1"/>
    </source>
</evidence>
<dbReference type="EMBL" id="LK391708">
    <property type="protein sequence ID" value="CDR95568.1"/>
    <property type="molecule type" value="Genomic_DNA"/>
</dbReference>
<reference evidence="4" key="1">
    <citation type="submission" date="2014-06" db="EMBL/GenBank/DDBJ databases">
        <authorList>
            <person name="Aslett M."/>
            <person name="De Silva N."/>
        </authorList>
    </citation>
    <scope>NUCLEOTIDE SEQUENCE [LARGE SCALE GENOMIC DNA]</scope>
    <source>
        <strain evidence="4">Bond</strain>
    </source>
</reference>
<proteinExistence type="predicted"/>
<organism evidence="3 4">
    <name type="scientific">Babesia bigemina</name>
    <dbReference type="NCBI Taxonomy" id="5866"/>
    <lineage>
        <taxon>Eukaryota</taxon>
        <taxon>Sar</taxon>
        <taxon>Alveolata</taxon>
        <taxon>Apicomplexa</taxon>
        <taxon>Aconoidasida</taxon>
        <taxon>Piroplasmida</taxon>
        <taxon>Babesiidae</taxon>
        <taxon>Babesia</taxon>
    </lineage>
</organism>
<feature type="region of interest" description="Disordered" evidence="2">
    <location>
        <begin position="1"/>
        <end position="31"/>
    </location>
</feature>
<evidence type="ECO:0000256" key="2">
    <source>
        <dbReference type="SAM" id="MobiDB-lite"/>
    </source>
</evidence>
<sequence length="199" mass="22587">MAPDSDTLDSWDAYTDSEDEQQPEPPAPEDVAKLSEKLRALRIGISWMICSQCPVRVEAAGAKTRRPTFSRRTRSMLSEAQHAVPTDPLAHVSLKCLKDCDNVAKKLSQKIEQSQAKSAVWLQFIDTLFQACEKKIELKDLQTLKRKIEAAIKAKEAKQSQVTFSKKKPNDISSVKNYQDELDMLYGDLSDEDEPFYYQ</sequence>
<gene>
    <name evidence="3" type="ORF">BBBOND_0207250</name>
</gene>
<dbReference type="AlphaFoldDB" id="A0A061D4S2"/>
<evidence type="ECO:0000313" key="4">
    <source>
        <dbReference type="Proteomes" id="UP000033188"/>
    </source>
</evidence>
<dbReference type="Proteomes" id="UP000033188">
    <property type="component" value="Chromosome 2"/>
</dbReference>
<feature type="coiled-coil region" evidence="1">
    <location>
        <begin position="97"/>
        <end position="161"/>
    </location>
</feature>
<keyword evidence="4" id="KW-1185">Reference proteome</keyword>
<accession>A0A061D4S2</accession>
<dbReference type="RefSeq" id="XP_012767754.1">
    <property type="nucleotide sequence ID" value="XM_012912300.1"/>
</dbReference>
<dbReference type="KEGG" id="bbig:BBBOND_0207250"/>
<protein>
    <submittedName>
        <fullName evidence="3">Uncharacterized protein</fullName>
    </submittedName>
</protein>
<name>A0A061D4S2_BABBI</name>
<dbReference type="GeneID" id="24564109"/>
<dbReference type="OrthoDB" id="20381at2759"/>
<keyword evidence="1" id="KW-0175">Coiled coil</keyword>